<evidence type="ECO:0000259" key="11">
    <source>
        <dbReference type="PROSITE" id="PS50222"/>
    </source>
</evidence>
<evidence type="ECO:0000256" key="4">
    <source>
        <dbReference type="ARBA" id="ARBA00022833"/>
    </source>
</evidence>
<dbReference type="Pfam" id="PF00569">
    <property type="entry name" value="ZZ"/>
    <property type="match status" value="1"/>
</dbReference>
<keyword evidence="13" id="KW-1185">Reference proteome</keyword>
<protein>
    <recommendedName>
        <fullName evidence="14">EF hand domain-containing protein</fullName>
    </recommendedName>
</protein>
<dbReference type="Gene3D" id="3.30.60.90">
    <property type="match status" value="1"/>
</dbReference>
<reference evidence="12" key="1">
    <citation type="journal article" date="2020" name="Stud. Mycol.">
        <title>101 Dothideomycetes genomes: a test case for predicting lifestyles and emergence of pathogens.</title>
        <authorList>
            <person name="Haridas S."/>
            <person name="Albert R."/>
            <person name="Binder M."/>
            <person name="Bloem J."/>
            <person name="Labutti K."/>
            <person name="Salamov A."/>
            <person name="Andreopoulos B."/>
            <person name="Baker S."/>
            <person name="Barry K."/>
            <person name="Bills G."/>
            <person name="Bluhm B."/>
            <person name="Cannon C."/>
            <person name="Castanera R."/>
            <person name="Culley D."/>
            <person name="Daum C."/>
            <person name="Ezra D."/>
            <person name="Gonzalez J."/>
            <person name="Henrissat B."/>
            <person name="Kuo A."/>
            <person name="Liang C."/>
            <person name="Lipzen A."/>
            <person name="Lutzoni F."/>
            <person name="Magnuson J."/>
            <person name="Mondo S."/>
            <person name="Nolan M."/>
            <person name="Ohm R."/>
            <person name="Pangilinan J."/>
            <person name="Park H.-J."/>
            <person name="Ramirez L."/>
            <person name="Alfaro M."/>
            <person name="Sun H."/>
            <person name="Tritt A."/>
            <person name="Yoshinaga Y."/>
            <person name="Zwiers L.-H."/>
            <person name="Turgeon B."/>
            <person name="Goodwin S."/>
            <person name="Spatafora J."/>
            <person name="Crous P."/>
            <person name="Grigoriev I."/>
        </authorList>
    </citation>
    <scope>NUCLEOTIDE SEQUENCE</scope>
    <source>
        <strain evidence="12">CBS 113389</strain>
    </source>
</reference>
<feature type="region of interest" description="Disordered" evidence="8">
    <location>
        <begin position="785"/>
        <end position="830"/>
    </location>
</feature>
<keyword evidence="2" id="KW-0677">Repeat</keyword>
<dbReference type="InterPro" id="IPR043145">
    <property type="entry name" value="Znf_ZZ_sf"/>
</dbReference>
<feature type="compositionally biased region" description="Basic and acidic residues" evidence="8">
    <location>
        <begin position="505"/>
        <end position="516"/>
    </location>
</feature>
<evidence type="ECO:0008006" key="14">
    <source>
        <dbReference type="Google" id="ProtNLM"/>
    </source>
</evidence>
<dbReference type="InterPro" id="IPR018247">
    <property type="entry name" value="EF_Hand_1_Ca_BS"/>
</dbReference>
<feature type="region of interest" description="Disordered" evidence="8">
    <location>
        <begin position="707"/>
        <end position="734"/>
    </location>
</feature>
<evidence type="ECO:0000256" key="7">
    <source>
        <dbReference type="SAM" id="Coils"/>
    </source>
</evidence>
<dbReference type="CDD" id="cd02340">
    <property type="entry name" value="ZZ_NBR1_like"/>
    <property type="match status" value="1"/>
</dbReference>
<dbReference type="SMART" id="SM00291">
    <property type="entry name" value="ZnF_ZZ"/>
    <property type="match status" value="1"/>
</dbReference>
<evidence type="ECO:0000256" key="9">
    <source>
        <dbReference type="SAM" id="Phobius"/>
    </source>
</evidence>
<feature type="region of interest" description="Disordered" evidence="8">
    <location>
        <begin position="491"/>
        <end position="560"/>
    </location>
</feature>
<feature type="compositionally biased region" description="Polar residues" evidence="8">
    <location>
        <begin position="491"/>
        <end position="501"/>
    </location>
</feature>
<keyword evidence="9" id="KW-1133">Transmembrane helix</keyword>
<dbReference type="Gene3D" id="1.10.238.10">
    <property type="entry name" value="EF-hand"/>
    <property type="match status" value="1"/>
</dbReference>
<gene>
    <name evidence="12" type="ORF">BDY17DRAFT_291937</name>
</gene>
<keyword evidence="3 6" id="KW-0863">Zinc-finger</keyword>
<sequence length="884" mass="98157">MSSTTLLSRTRTAVLAFSGLAAAYGIYYVYTSSADHAPTTTLHRSNAVHRTRPERRPSHRFVLSTRPPDDDAPLGMVVMHRTATDERFEFNIAFLQGVMPDDVGLRYDMRITSAQATALASRLRVAAVECLLNAAVGSQSDTQRQAIARFGLADLSEALMRRDYGTVQLLSPDVLRLLKVEPEEYQVGLERFRTPSLYTNLFVHDVPADDSSHAPTEDLDGLDGAARETTHGLKSLLYHIAAADAKRKSYEHRGIHCEECGERPIRGVRWHCLNCPDFDLCSTCEATIGHLPGHVLAKIQIPLPLLSQPTKEIPLWYPGDPKKVSDPLSASFKLRLGERYDFDEPHMDAHYDQFICIANTSWPADPNQVGGAIDRHAFNKALTSERWPQRFRPNAMYDRMFAFYDTDHDGLIGFEEFVDGLAYLRGNQRFADLRRALQGFDFDGDGYVDRADFIRLLRAKHEMHKLVITDAVESRDEDLAQRAASVLRTAQPISSLFTNDDPQPGEDRPRNGKHLDLSTNDLVPASGTHTILGDNEGWEASSNAQVSTTSQTRAELQPHEQLQHHMSRFEEVLERSEATDAEASRAQAQPQQDTEQAVTASGPQVADSIRSMGFIDADVGTGMEDEDALDEDVLWQVIEAGLHELLDPLFKEKEEQDDAVVATREERAKLRMEIDQAVQDKQAFREELATGSDIDPLLAIANESYTQANGRPRKPRQGLAFSNTPVSTDAASLEQREAEIAQRPLGELLDNMGYSVVDGETGSGHSGVGEDVLPADAGMAVVSHSPETTRILPGPTHLERTGDPTMPQNRPNRPSSGERDDVDERAEDRSRLEYLASLDEAERAMQERGGPGRLNVAEMEACVRADGSKELRGIVTSWLEWASF</sequence>
<dbReference type="AlphaFoldDB" id="A0A6A6Q314"/>
<dbReference type="CDD" id="cd00051">
    <property type="entry name" value="EFh"/>
    <property type="match status" value="1"/>
</dbReference>
<keyword evidence="7" id="KW-0175">Coiled coil</keyword>
<dbReference type="InterPro" id="IPR002048">
    <property type="entry name" value="EF_hand_dom"/>
</dbReference>
<dbReference type="PANTHER" id="PTHR23055:SF187">
    <property type="entry name" value="EF HAND DOMAIN PROTEIN (AFU_ORTHOLOGUE AFUA_6G07310)"/>
    <property type="match status" value="1"/>
</dbReference>
<dbReference type="InterPro" id="IPR011992">
    <property type="entry name" value="EF-hand-dom_pair"/>
</dbReference>
<dbReference type="SMART" id="SM00054">
    <property type="entry name" value="EFh"/>
    <property type="match status" value="2"/>
</dbReference>
<dbReference type="GO" id="GO:0008270">
    <property type="term" value="F:zinc ion binding"/>
    <property type="evidence" value="ECO:0007669"/>
    <property type="project" value="UniProtKB-KW"/>
</dbReference>
<dbReference type="SUPFAM" id="SSF57850">
    <property type="entry name" value="RING/U-box"/>
    <property type="match status" value="1"/>
</dbReference>
<feature type="compositionally biased region" description="Basic residues" evidence="8">
    <location>
        <begin position="46"/>
        <end position="59"/>
    </location>
</feature>
<proteinExistence type="predicted"/>
<evidence type="ECO:0000256" key="8">
    <source>
        <dbReference type="SAM" id="MobiDB-lite"/>
    </source>
</evidence>
<feature type="transmembrane region" description="Helical" evidence="9">
    <location>
        <begin position="12"/>
        <end position="30"/>
    </location>
</feature>
<dbReference type="InterPro" id="IPR028846">
    <property type="entry name" value="Recoverin"/>
</dbReference>
<dbReference type="GO" id="GO:0005509">
    <property type="term" value="F:calcium ion binding"/>
    <property type="evidence" value="ECO:0007669"/>
    <property type="project" value="InterPro"/>
</dbReference>
<dbReference type="RefSeq" id="XP_033593254.1">
    <property type="nucleotide sequence ID" value="XM_033732737.1"/>
</dbReference>
<evidence type="ECO:0000256" key="3">
    <source>
        <dbReference type="ARBA" id="ARBA00022771"/>
    </source>
</evidence>
<feature type="compositionally biased region" description="Polar residues" evidence="8">
    <location>
        <begin position="540"/>
        <end position="554"/>
    </location>
</feature>
<feature type="compositionally biased region" description="Polar residues" evidence="8">
    <location>
        <begin position="586"/>
        <end position="602"/>
    </location>
</feature>
<feature type="domain" description="EF-hand" evidence="11">
    <location>
        <begin position="392"/>
        <end position="427"/>
    </location>
</feature>
<feature type="compositionally biased region" description="Polar residues" evidence="8">
    <location>
        <begin position="806"/>
        <end position="815"/>
    </location>
</feature>
<keyword evidence="5" id="KW-0106">Calcium</keyword>
<dbReference type="Pfam" id="PF13833">
    <property type="entry name" value="EF-hand_8"/>
    <property type="match status" value="2"/>
</dbReference>
<feature type="domain" description="EF-hand" evidence="11">
    <location>
        <begin position="428"/>
        <end position="463"/>
    </location>
</feature>
<dbReference type="PANTHER" id="PTHR23055">
    <property type="entry name" value="CALCIUM BINDING PROTEINS"/>
    <property type="match status" value="1"/>
</dbReference>
<dbReference type="GO" id="GO:0016020">
    <property type="term" value="C:membrane"/>
    <property type="evidence" value="ECO:0007669"/>
    <property type="project" value="TreeGrafter"/>
</dbReference>
<dbReference type="PROSITE" id="PS01357">
    <property type="entry name" value="ZF_ZZ_1"/>
    <property type="match status" value="1"/>
</dbReference>
<feature type="region of interest" description="Disordered" evidence="8">
    <location>
        <begin position="46"/>
        <end position="66"/>
    </location>
</feature>
<evidence type="ECO:0000256" key="2">
    <source>
        <dbReference type="ARBA" id="ARBA00022737"/>
    </source>
</evidence>
<feature type="coiled-coil region" evidence="7">
    <location>
        <begin position="660"/>
        <end position="687"/>
    </location>
</feature>
<dbReference type="OrthoDB" id="2122982at2759"/>
<evidence type="ECO:0000256" key="5">
    <source>
        <dbReference type="ARBA" id="ARBA00022837"/>
    </source>
</evidence>
<feature type="domain" description="ZZ-type" evidence="10">
    <location>
        <begin position="252"/>
        <end position="304"/>
    </location>
</feature>
<dbReference type="Proteomes" id="UP000799767">
    <property type="component" value="Unassembled WGS sequence"/>
</dbReference>
<dbReference type="GeneID" id="54473739"/>
<feature type="region of interest" description="Disordered" evidence="8">
    <location>
        <begin position="572"/>
        <end position="604"/>
    </location>
</feature>
<dbReference type="PROSITE" id="PS00018">
    <property type="entry name" value="EF_HAND_1"/>
    <property type="match status" value="2"/>
</dbReference>
<evidence type="ECO:0000256" key="1">
    <source>
        <dbReference type="ARBA" id="ARBA00022723"/>
    </source>
</evidence>
<evidence type="ECO:0000256" key="6">
    <source>
        <dbReference type="PROSITE-ProRule" id="PRU00228"/>
    </source>
</evidence>
<keyword evidence="9" id="KW-0472">Membrane</keyword>
<keyword evidence="9" id="KW-0812">Transmembrane</keyword>
<organism evidence="12 13">
    <name type="scientific">Neohortaea acidophila</name>
    <dbReference type="NCBI Taxonomy" id="245834"/>
    <lineage>
        <taxon>Eukaryota</taxon>
        <taxon>Fungi</taxon>
        <taxon>Dikarya</taxon>
        <taxon>Ascomycota</taxon>
        <taxon>Pezizomycotina</taxon>
        <taxon>Dothideomycetes</taxon>
        <taxon>Dothideomycetidae</taxon>
        <taxon>Mycosphaerellales</taxon>
        <taxon>Teratosphaeriaceae</taxon>
        <taxon>Neohortaea</taxon>
    </lineage>
</organism>
<name>A0A6A6Q314_9PEZI</name>
<keyword evidence="4" id="KW-0862">Zinc</keyword>
<evidence type="ECO:0000313" key="12">
    <source>
        <dbReference type="EMBL" id="KAF2486685.1"/>
    </source>
</evidence>
<dbReference type="InterPro" id="IPR000433">
    <property type="entry name" value="Znf_ZZ"/>
</dbReference>
<dbReference type="EMBL" id="MU001632">
    <property type="protein sequence ID" value="KAF2486685.1"/>
    <property type="molecule type" value="Genomic_DNA"/>
</dbReference>
<dbReference type="PROSITE" id="PS50222">
    <property type="entry name" value="EF_HAND_2"/>
    <property type="match status" value="2"/>
</dbReference>
<dbReference type="SUPFAM" id="SSF47473">
    <property type="entry name" value="EF-hand"/>
    <property type="match status" value="1"/>
</dbReference>
<dbReference type="PROSITE" id="PS50135">
    <property type="entry name" value="ZF_ZZ_2"/>
    <property type="match status" value="1"/>
</dbReference>
<accession>A0A6A6Q314</accession>
<dbReference type="GO" id="GO:0005829">
    <property type="term" value="C:cytosol"/>
    <property type="evidence" value="ECO:0007669"/>
    <property type="project" value="TreeGrafter"/>
</dbReference>
<feature type="compositionally biased region" description="Polar residues" evidence="8">
    <location>
        <begin position="720"/>
        <end position="730"/>
    </location>
</feature>
<evidence type="ECO:0000313" key="13">
    <source>
        <dbReference type="Proteomes" id="UP000799767"/>
    </source>
</evidence>
<keyword evidence="1" id="KW-0479">Metal-binding</keyword>
<evidence type="ECO:0000259" key="10">
    <source>
        <dbReference type="PROSITE" id="PS50135"/>
    </source>
</evidence>